<accession>A0ABY8XA64</accession>
<protein>
    <submittedName>
        <fullName evidence="2">Sugar phosphate isomerase/epimerase</fullName>
    </submittedName>
</protein>
<proteinExistence type="predicted"/>
<dbReference type="Gene3D" id="3.20.20.150">
    <property type="entry name" value="Divalent-metal-dependent TIM barrel enzymes"/>
    <property type="match status" value="1"/>
</dbReference>
<evidence type="ECO:0000313" key="2">
    <source>
        <dbReference type="EMBL" id="WIV21342.1"/>
    </source>
</evidence>
<dbReference type="InterPro" id="IPR050312">
    <property type="entry name" value="IolE/XylAMocC-like"/>
</dbReference>
<gene>
    <name evidence="2" type="ORF">QPK24_00915</name>
</gene>
<dbReference type="PANTHER" id="PTHR12110">
    <property type="entry name" value="HYDROXYPYRUVATE ISOMERASE"/>
    <property type="match status" value="1"/>
</dbReference>
<dbReference type="RefSeq" id="WP_285748996.1">
    <property type="nucleotide sequence ID" value="NZ_CP127162.1"/>
</dbReference>
<dbReference type="Proteomes" id="UP001236415">
    <property type="component" value="Chromosome"/>
</dbReference>
<dbReference type="InterPro" id="IPR013022">
    <property type="entry name" value="Xyl_isomerase-like_TIM-brl"/>
</dbReference>
<organism evidence="2 3">
    <name type="scientific">Paenibacillus polygoni</name>
    <dbReference type="NCBI Taxonomy" id="3050112"/>
    <lineage>
        <taxon>Bacteria</taxon>
        <taxon>Bacillati</taxon>
        <taxon>Bacillota</taxon>
        <taxon>Bacilli</taxon>
        <taxon>Bacillales</taxon>
        <taxon>Paenibacillaceae</taxon>
        <taxon>Paenibacillus</taxon>
    </lineage>
</organism>
<name>A0ABY8XA64_9BACL</name>
<evidence type="ECO:0000313" key="3">
    <source>
        <dbReference type="Proteomes" id="UP001236415"/>
    </source>
</evidence>
<dbReference type="SUPFAM" id="SSF51658">
    <property type="entry name" value="Xylose isomerase-like"/>
    <property type="match status" value="1"/>
</dbReference>
<keyword evidence="2" id="KW-0413">Isomerase</keyword>
<sequence length="303" mass="33267">MRSGNELTKKIPLAAFSGSLIDYPLREAMEITAELGFDGIEIACRSPHLGLDTPLEEVKELGDYAAGLGLCIPALAGYTGHFSSLNDEECETALEEFRKLLRIAEVLSVPCIRVFPGGPNAFLAEDQHYERAAHYLRKCIIEAEESGVQLLIEIHNQTLVEDADSALRLLELTGGSGLGFIHDAGNMYISGVDYGEASVRKLGSHLSHIHIKDEKRIAIEGAEGSFTNRTRHGIEAFMQCRLGEGSVDHRPMLAAVLMSGYAGWMTLECAAPFPPKERLAYDLAEIERQLEAVRKVKRSSLLE</sequence>
<evidence type="ECO:0000259" key="1">
    <source>
        <dbReference type="Pfam" id="PF01261"/>
    </source>
</evidence>
<dbReference type="InterPro" id="IPR036237">
    <property type="entry name" value="Xyl_isomerase-like_sf"/>
</dbReference>
<feature type="domain" description="Xylose isomerase-like TIM barrel" evidence="1">
    <location>
        <begin position="31"/>
        <end position="279"/>
    </location>
</feature>
<dbReference type="GO" id="GO:0016853">
    <property type="term" value="F:isomerase activity"/>
    <property type="evidence" value="ECO:0007669"/>
    <property type="project" value="UniProtKB-KW"/>
</dbReference>
<dbReference type="EMBL" id="CP127162">
    <property type="protein sequence ID" value="WIV21342.1"/>
    <property type="molecule type" value="Genomic_DNA"/>
</dbReference>
<dbReference type="Pfam" id="PF01261">
    <property type="entry name" value="AP_endonuc_2"/>
    <property type="match status" value="1"/>
</dbReference>
<dbReference type="PANTHER" id="PTHR12110:SF21">
    <property type="entry name" value="XYLOSE ISOMERASE-LIKE TIM BARREL DOMAIN-CONTAINING PROTEIN"/>
    <property type="match status" value="1"/>
</dbReference>
<keyword evidence="3" id="KW-1185">Reference proteome</keyword>
<reference evidence="2 3" key="1">
    <citation type="submission" date="2023-06" db="EMBL/GenBank/DDBJ databases">
        <title>Paenibacillus polygonum sp. nov., an endophytic bacterium, isolated from Polygonum lapathifolium L. in Nanji Wetland National Nature Reserve, South of Poyang Lake, Jiangxi Province, China.</title>
        <authorList>
            <person name="Yu Z."/>
        </authorList>
    </citation>
    <scope>NUCLEOTIDE SEQUENCE [LARGE SCALE GENOMIC DNA]</scope>
    <source>
        <strain evidence="2 3">C31</strain>
    </source>
</reference>